<dbReference type="EMBL" id="JAVRQU010000002">
    <property type="protein sequence ID" value="KAK5706521.1"/>
    <property type="molecule type" value="Genomic_DNA"/>
</dbReference>
<proteinExistence type="predicted"/>
<dbReference type="AlphaFoldDB" id="A0AAN7WJ05"/>
<gene>
    <name evidence="2" type="ORF">LTR97_001510</name>
</gene>
<dbReference type="Proteomes" id="UP001310594">
    <property type="component" value="Unassembled WGS sequence"/>
</dbReference>
<evidence type="ECO:0000259" key="1">
    <source>
        <dbReference type="Pfam" id="PF06985"/>
    </source>
</evidence>
<name>A0AAN7WJ05_9PEZI</name>
<dbReference type="PANTHER" id="PTHR24148:SF64">
    <property type="entry name" value="HETEROKARYON INCOMPATIBILITY DOMAIN-CONTAINING PROTEIN"/>
    <property type="match status" value="1"/>
</dbReference>
<sequence>METVTPASSLYTPLKRWQTRILRLSAGRGDDALSGDLLVADVVHMDGLALHDEGELVAYEAISYTWGRPMLTGDITVNGQHHSITPTLESALKHFRHHDKARYLWGMYN</sequence>
<evidence type="ECO:0000313" key="3">
    <source>
        <dbReference type="Proteomes" id="UP001310594"/>
    </source>
</evidence>
<dbReference type="InterPro" id="IPR052895">
    <property type="entry name" value="HetReg/Transcr_Mod"/>
</dbReference>
<dbReference type="Pfam" id="PF06985">
    <property type="entry name" value="HET"/>
    <property type="match status" value="1"/>
</dbReference>
<feature type="domain" description="Heterokaryon incompatibility" evidence="1">
    <location>
        <begin position="59"/>
        <end position="105"/>
    </location>
</feature>
<accession>A0AAN7WJ05</accession>
<organism evidence="2 3">
    <name type="scientific">Elasticomyces elasticus</name>
    <dbReference type="NCBI Taxonomy" id="574655"/>
    <lineage>
        <taxon>Eukaryota</taxon>
        <taxon>Fungi</taxon>
        <taxon>Dikarya</taxon>
        <taxon>Ascomycota</taxon>
        <taxon>Pezizomycotina</taxon>
        <taxon>Dothideomycetes</taxon>
        <taxon>Dothideomycetidae</taxon>
        <taxon>Mycosphaerellales</taxon>
        <taxon>Teratosphaeriaceae</taxon>
        <taxon>Elasticomyces</taxon>
    </lineage>
</organism>
<reference evidence="2" key="1">
    <citation type="submission" date="2023-08" db="EMBL/GenBank/DDBJ databases">
        <title>Black Yeasts Isolated from many extreme environments.</title>
        <authorList>
            <person name="Coleine C."/>
            <person name="Stajich J.E."/>
            <person name="Selbmann L."/>
        </authorList>
    </citation>
    <scope>NUCLEOTIDE SEQUENCE</scope>
    <source>
        <strain evidence="2">CCFEE 5810</strain>
    </source>
</reference>
<dbReference type="PANTHER" id="PTHR24148">
    <property type="entry name" value="ANKYRIN REPEAT DOMAIN-CONTAINING PROTEIN 39 HOMOLOG-RELATED"/>
    <property type="match status" value="1"/>
</dbReference>
<protein>
    <recommendedName>
        <fullName evidence="1">Heterokaryon incompatibility domain-containing protein</fullName>
    </recommendedName>
</protein>
<dbReference type="InterPro" id="IPR010730">
    <property type="entry name" value="HET"/>
</dbReference>
<comment type="caution">
    <text evidence="2">The sequence shown here is derived from an EMBL/GenBank/DDBJ whole genome shotgun (WGS) entry which is preliminary data.</text>
</comment>
<evidence type="ECO:0000313" key="2">
    <source>
        <dbReference type="EMBL" id="KAK5706521.1"/>
    </source>
</evidence>